<dbReference type="PROSITE" id="PS50850">
    <property type="entry name" value="MFS"/>
    <property type="match status" value="1"/>
</dbReference>
<feature type="transmembrane region" description="Helical" evidence="7">
    <location>
        <begin position="51"/>
        <end position="71"/>
    </location>
</feature>
<feature type="transmembrane region" description="Helical" evidence="7">
    <location>
        <begin position="332"/>
        <end position="353"/>
    </location>
</feature>
<comment type="subcellular location">
    <subcellularLocation>
        <location evidence="1">Cell membrane</location>
        <topology evidence="1">Multi-pass membrane protein</topology>
    </subcellularLocation>
</comment>
<dbReference type="Pfam" id="PF07690">
    <property type="entry name" value="MFS_1"/>
    <property type="match status" value="2"/>
</dbReference>
<dbReference type="AlphaFoldDB" id="A0A1C2DNX3"/>
<sequence>MAAAETCDNEVATNWAGIAGVIATVSVFAIAQGLTYPLLSFILQRQGVPPAMIGLSAAMTPIGFMVSSPLIPVLARRFGPGRTALTCAVLSALALALVGWSYNVYAWFPLRFMIGVVTNPLYVLSEVWMIALAPPAKRGRIMGVYSTLISAGFATGPLCLLLVGTEGWSPFLLGIVAFLICGACLAAVLPKLPKVDQSGHHVSVLGFMPLAGLLLGAVVVAAGFEQAVLALLPVYGTHFGIAETRMSALLTVMIAGNIAMQVPLGLLAERMSAQVVRFGCIVATVVGCALLPFVITSPLVWPFLFVLGAVSYGVYTMAIIELGERFTGPALIAGNAAFALMWGVGGIAMPPLAGGAMSLFGAPGLPITLGLICLGLVVASALALRGGLNSRRAVG</sequence>
<evidence type="ECO:0000313" key="10">
    <source>
        <dbReference type="Proteomes" id="UP000094412"/>
    </source>
</evidence>
<evidence type="ECO:0000259" key="8">
    <source>
        <dbReference type="PROSITE" id="PS50850"/>
    </source>
</evidence>
<dbReference type="PANTHER" id="PTHR23521:SF2">
    <property type="entry name" value="TRANSPORTER MFS SUPERFAMILY"/>
    <property type="match status" value="1"/>
</dbReference>
<dbReference type="InterPro" id="IPR011701">
    <property type="entry name" value="MFS"/>
</dbReference>
<feature type="transmembrane region" description="Helical" evidence="7">
    <location>
        <begin position="83"/>
        <end position="102"/>
    </location>
</feature>
<evidence type="ECO:0000256" key="5">
    <source>
        <dbReference type="ARBA" id="ARBA00022989"/>
    </source>
</evidence>
<dbReference type="InterPro" id="IPR020846">
    <property type="entry name" value="MFS_dom"/>
</dbReference>
<protein>
    <recommendedName>
        <fullName evidence="8">Major facilitator superfamily (MFS) profile domain-containing protein</fullName>
    </recommendedName>
</protein>
<feature type="transmembrane region" description="Helical" evidence="7">
    <location>
        <begin position="244"/>
        <end position="268"/>
    </location>
</feature>
<feature type="domain" description="Major facilitator superfamily (MFS) profile" evidence="8">
    <location>
        <begin position="12"/>
        <end position="387"/>
    </location>
</feature>
<evidence type="ECO:0000313" key="9">
    <source>
        <dbReference type="EMBL" id="OCX16315.1"/>
    </source>
</evidence>
<proteinExistence type="predicted"/>
<organism evidence="9 10">
    <name type="scientific">Mesorhizobium hungaricum</name>
    <dbReference type="NCBI Taxonomy" id="1566387"/>
    <lineage>
        <taxon>Bacteria</taxon>
        <taxon>Pseudomonadati</taxon>
        <taxon>Pseudomonadota</taxon>
        <taxon>Alphaproteobacteria</taxon>
        <taxon>Hyphomicrobiales</taxon>
        <taxon>Phyllobacteriaceae</taxon>
        <taxon>Mesorhizobium</taxon>
    </lineage>
</organism>
<feature type="transmembrane region" description="Helical" evidence="7">
    <location>
        <begin position="171"/>
        <end position="190"/>
    </location>
</feature>
<reference evidence="9 10" key="1">
    <citation type="submission" date="2016-08" db="EMBL/GenBank/DDBJ databases">
        <title>Whole genome sequence of Mesorhizobium sp. strain UASWS1009 isolated from industrial sewage.</title>
        <authorList>
            <person name="Crovadore J."/>
            <person name="Calmin G."/>
            <person name="Chablais R."/>
            <person name="Cochard B."/>
            <person name="Lefort F."/>
        </authorList>
    </citation>
    <scope>NUCLEOTIDE SEQUENCE [LARGE SCALE GENOMIC DNA]</scope>
    <source>
        <strain evidence="9 10">UASWS1009</strain>
    </source>
</reference>
<feature type="transmembrane region" description="Helical" evidence="7">
    <location>
        <begin position="12"/>
        <end position="31"/>
    </location>
</feature>
<feature type="transmembrane region" description="Helical" evidence="7">
    <location>
        <begin position="202"/>
        <end position="224"/>
    </location>
</feature>
<dbReference type="PANTHER" id="PTHR23521">
    <property type="entry name" value="TRANSPORTER MFS SUPERFAMILY"/>
    <property type="match status" value="1"/>
</dbReference>
<keyword evidence="5 7" id="KW-1133">Transmembrane helix</keyword>
<accession>A0A1C2DNX3</accession>
<dbReference type="Proteomes" id="UP000094412">
    <property type="component" value="Unassembled WGS sequence"/>
</dbReference>
<evidence type="ECO:0000256" key="6">
    <source>
        <dbReference type="ARBA" id="ARBA00023136"/>
    </source>
</evidence>
<evidence type="ECO:0000256" key="4">
    <source>
        <dbReference type="ARBA" id="ARBA00022692"/>
    </source>
</evidence>
<feature type="transmembrane region" description="Helical" evidence="7">
    <location>
        <begin position="275"/>
        <end position="295"/>
    </location>
</feature>
<keyword evidence="2" id="KW-0813">Transport</keyword>
<evidence type="ECO:0000256" key="2">
    <source>
        <dbReference type="ARBA" id="ARBA00022448"/>
    </source>
</evidence>
<keyword evidence="4 7" id="KW-0812">Transmembrane</keyword>
<name>A0A1C2DNX3_9HYPH</name>
<gene>
    <name evidence="9" type="ORF">QV13_15870</name>
</gene>
<feature type="transmembrane region" description="Helical" evidence="7">
    <location>
        <begin position="108"/>
        <end position="132"/>
    </location>
</feature>
<dbReference type="Gene3D" id="1.20.1250.20">
    <property type="entry name" value="MFS general substrate transporter like domains"/>
    <property type="match status" value="2"/>
</dbReference>
<dbReference type="GO" id="GO:0022857">
    <property type="term" value="F:transmembrane transporter activity"/>
    <property type="evidence" value="ECO:0007669"/>
    <property type="project" value="InterPro"/>
</dbReference>
<evidence type="ECO:0000256" key="3">
    <source>
        <dbReference type="ARBA" id="ARBA00022475"/>
    </source>
</evidence>
<evidence type="ECO:0000256" key="1">
    <source>
        <dbReference type="ARBA" id="ARBA00004651"/>
    </source>
</evidence>
<feature type="transmembrane region" description="Helical" evidence="7">
    <location>
        <begin position="144"/>
        <end position="165"/>
    </location>
</feature>
<keyword evidence="6 7" id="KW-0472">Membrane</keyword>
<dbReference type="InterPro" id="IPR047200">
    <property type="entry name" value="MFS_YcaD-like"/>
</dbReference>
<dbReference type="STRING" id="1566387.QV13_15870"/>
<evidence type="ECO:0000256" key="7">
    <source>
        <dbReference type="SAM" id="Phobius"/>
    </source>
</evidence>
<dbReference type="CDD" id="cd17477">
    <property type="entry name" value="MFS_YcaD_like"/>
    <property type="match status" value="1"/>
</dbReference>
<feature type="transmembrane region" description="Helical" evidence="7">
    <location>
        <begin position="365"/>
        <end position="384"/>
    </location>
</feature>
<feature type="transmembrane region" description="Helical" evidence="7">
    <location>
        <begin position="301"/>
        <end position="320"/>
    </location>
</feature>
<keyword evidence="10" id="KW-1185">Reference proteome</keyword>
<dbReference type="EMBL" id="MDEO01000033">
    <property type="protein sequence ID" value="OCX16315.1"/>
    <property type="molecule type" value="Genomic_DNA"/>
</dbReference>
<keyword evidence="3" id="KW-1003">Cell membrane</keyword>
<dbReference type="OrthoDB" id="9797524at2"/>
<dbReference type="GO" id="GO:0005886">
    <property type="term" value="C:plasma membrane"/>
    <property type="evidence" value="ECO:0007669"/>
    <property type="project" value="UniProtKB-SubCell"/>
</dbReference>
<comment type="caution">
    <text evidence="9">The sequence shown here is derived from an EMBL/GenBank/DDBJ whole genome shotgun (WGS) entry which is preliminary data.</text>
</comment>
<dbReference type="SUPFAM" id="SSF103473">
    <property type="entry name" value="MFS general substrate transporter"/>
    <property type="match status" value="1"/>
</dbReference>
<dbReference type="InterPro" id="IPR036259">
    <property type="entry name" value="MFS_trans_sf"/>
</dbReference>
<dbReference type="RefSeq" id="WP_024926844.1">
    <property type="nucleotide sequence ID" value="NZ_MDEO01000033.1"/>
</dbReference>